<name>A0ABR3XVA7_9PEZI</name>
<dbReference type="Proteomes" id="UP001586593">
    <property type="component" value="Unassembled WGS sequence"/>
</dbReference>
<comment type="caution">
    <text evidence="2">The sequence shown here is derived from an EMBL/GenBank/DDBJ whole genome shotgun (WGS) entry which is preliminary data.</text>
</comment>
<evidence type="ECO:0000256" key="1">
    <source>
        <dbReference type="SAM" id="MobiDB-lite"/>
    </source>
</evidence>
<reference evidence="2 3" key="1">
    <citation type="journal article" date="2024" name="Commun. Biol.">
        <title>Comparative genomic analysis of thermophilic fungi reveals convergent evolutionary adaptations and gene losses.</title>
        <authorList>
            <person name="Steindorff A.S."/>
            <person name="Aguilar-Pontes M.V."/>
            <person name="Robinson A.J."/>
            <person name="Andreopoulos B."/>
            <person name="LaButti K."/>
            <person name="Kuo A."/>
            <person name="Mondo S."/>
            <person name="Riley R."/>
            <person name="Otillar R."/>
            <person name="Haridas S."/>
            <person name="Lipzen A."/>
            <person name="Grimwood J."/>
            <person name="Schmutz J."/>
            <person name="Clum A."/>
            <person name="Reid I.D."/>
            <person name="Moisan M.C."/>
            <person name="Butler G."/>
            <person name="Nguyen T.T.M."/>
            <person name="Dewar K."/>
            <person name="Conant G."/>
            <person name="Drula E."/>
            <person name="Henrissat B."/>
            <person name="Hansel C."/>
            <person name="Singer S."/>
            <person name="Hutchinson M.I."/>
            <person name="de Vries R.P."/>
            <person name="Natvig D.O."/>
            <person name="Powell A.J."/>
            <person name="Tsang A."/>
            <person name="Grigoriev I.V."/>
        </authorList>
    </citation>
    <scope>NUCLEOTIDE SEQUENCE [LARGE SCALE GENOMIC DNA]</scope>
    <source>
        <strain evidence="2 3">ATCC 24622</strain>
    </source>
</reference>
<gene>
    <name evidence="2" type="ORF">VTK73DRAFT_6531</name>
</gene>
<protein>
    <submittedName>
        <fullName evidence="2">Uncharacterized protein</fullName>
    </submittedName>
</protein>
<evidence type="ECO:0000313" key="3">
    <source>
        <dbReference type="Proteomes" id="UP001586593"/>
    </source>
</evidence>
<evidence type="ECO:0000313" key="2">
    <source>
        <dbReference type="EMBL" id="KAL1879951.1"/>
    </source>
</evidence>
<proteinExistence type="predicted"/>
<feature type="region of interest" description="Disordered" evidence="1">
    <location>
        <begin position="167"/>
        <end position="192"/>
    </location>
</feature>
<keyword evidence="3" id="KW-1185">Reference proteome</keyword>
<dbReference type="EMBL" id="JAZHXJ010000037">
    <property type="protein sequence ID" value="KAL1879951.1"/>
    <property type="molecule type" value="Genomic_DNA"/>
</dbReference>
<accession>A0ABR3XVA7</accession>
<sequence>MTLISDVLTFAMDLVTGPISNGDRRLTTCNTAMTPDHPASGFGSRDRQAFCRRPCGIPACGFYPLLSKREARCWHRSERRNMRHAWHGCRWSNPAGCGRHGPNGFGGAQQSYDRLYLHSVSVHQQEHPPYRHTSEPQAARSEVQHQVNRTTHNLDQQNLVVDPYPYLPQPVSDDAYLDPPPRYEPGNWVSGK</sequence>
<organism evidence="2 3">
    <name type="scientific">Phialemonium thermophilum</name>
    <dbReference type="NCBI Taxonomy" id="223376"/>
    <lineage>
        <taxon>Eukaryota</taxon>
        <taxon>Fungi</taxon>
        <taxon>Dikarya</taxon>
        <taxon>Ascomycota</taxon>
        <taxon>Pezizomycotina</taxon>
        <taxon>Sordariomycetes</taxon>
        <taxon>Sordariomycetidae</taxon>
        <taxon>Cephalothecales</taxon>
        <taxon>Cephalothecaceae</taxon>
        <taxon>Phialemonium</taxon>
    </lineage>
</organism>